<gene>
    <name evidence="2" type="ORF">SY84_15390</name>
</gene>
<keyword evidence="1" id="KW-0732">Signal</keyword>
<dbReference type="EMBL" id="CP011389">
    <property type="protein sequence ID" value="AKH18174.1"/>
    <property type="molecule type" value="Genomic_DNA"/>
</dbReference>
<accession>A0A0F7JS59</accession>
<dbReference type="PATRIC" id="fig|1309411.5.peg.3140"/>
<feature type="signal peptide" evidence="1">
    <location>
        <begin position="1"/>
        <end position="19"/>
    </location>
</feature>
<evidence type="ECO:0000313" key="2">
    <source>
        <dbReference type="EMBL" id="AKH18174.1"/>
    </source>
</evidence>
<dbReference type="RefSeq" id="WP_046844741.1">
    <property type="nucleotide sequence ID" value="NZ_JAVDQJ010000001.1"/>
</dbReference>
<organism evidence="2 3">
    <name type="scientific">Deinococcus soli</name>
    <name type="common">ex Cha et al. 2016</name>
    <dbReference type="NCBI Taxonomy" id="1309411"/>
    <lineage>
        <taxon>Bacteria</taxon>
        <taxon>Thermotogati</taxon>
        <taxon>Deinococcota</taxon>
        <taxon>Deinococci</taxon>
        <taxon>Deinococcales</taxon>
        <taxon>Deinococcaceae</taxon>
        <taxon>Deinococcus</taxon>
    </lineage>
</organism>
<keyword evidence="3" id="KW-1185">Reference proteome</keyword>
<evidence type="ECO:0000313" key="3">
    <source>
        <dbReference type="Proteomes" id="UP000034024"/>
    </source>
</evidence>
<proteinExistence type="predicted"/>
<evidence type="ECO:0008006" key="4">
    <source>
        <dbReference type="Google" id="ProtNLM"/>
    </source>
</evidence>
<dbReference type="OrthoDB" id="71372at2"/>
<protein>
    <recommendedName>
        <fullName evidence="4">Ig-like domain-containing protein</fullName>
    </recommendedName>
</protein>
<reference evidence="2 3" key="1">
    <citation type="submission" date="2015-01" db="EMBL/GenBank/DDBJ databases">
        <title>Deinococcus soli/N5/whole genome sequencing.</title>
        <authorList>
            <person name="Kim M.K."/>
            <person name="Srinivasan S."/>
            <person name="Lee J.-J."/>
        </authorList>
    </citation>
    <scope>NUCLEOTIDE SEQUENCE [LARGE SCALE GENOMIC DNA]</scope>
    <source>
        <strain evidence="2 3">N5</strain>
    </source>
</reference>
<dbReference type="KEGG" id="dch:SY84_15390"/>
<dbReference type="Proteomes" id="UP000034024">
    <property type="component" value="Chromosome"/>
</dbReference>
<dbReference type="AlphaFoldDB" id="A0A0F7JS59"/>
<feature type="chain" id="PRO_5002517239" description="Ig-like domain-containing protein" evidence="1">
    <location>
        <begin position="20"/>
        <end position="126"/>
    </location>
</feature>
<dbReference type="PROSITE" id="PS51257">
    <property type="entry name" value="PROKAR_LIPOPROTEIN"/>
    <property type="match status" value="1"/>
</dbReference>
<evidence type="ECO:0000256" key="1">
    <source>
        <dbReference type="SAM" id="SignalP"/>
    </source>
</evidence>
<name>A0A0F7JS59_9DEIO</name>
<sequence length="126" mass="13584">MNGVRRSLLLLALLCPALAGCRYNFVPLIPGQIEPELPARVTGAALTRDGERLVLRAQVDGPITPGFLSVAWFNGTQAIGTDSVYLDAAQRAATFELRAPDKGAYRAVLSFGGSVLRQVELYEVRP</sequence>